<dbReference type="PANTHER" id="PTHR21354:SF0">
    <property type="entry name" value="ZINC FINGER PROTEIN 511"/>
    <property type="match status" value="1"/>
</dbReference>
<feature type="compositionally biased region" description="Low complexity" evidence="1">
    <location>
        <begin position="235"/>
        <end position="251"/>
    </location>
</feature>
<gene>
    <name evidence="3" type="ORF">SCHPADRAFT_492688</name>
</gene>
<feature type="compositionally biased region" description="Basic and acidic residues" evidence="1">
    <location>
        <begin position="203"/>
        <end position="215"/>
    </location>
</feature>
<sequence>MSSSKRPRSSTPSSSPSVSDDDEDSVSKSLRLTSPASSRSSATNALTCTLPPSCHPPHNAPTHLSNAKELEAHYAKYHAHVCEEKRCAKVFPDERLLELHQTECHDPIAAVRKERGEKIFSCFLATCPKVFSSPKNRRLHLIQAHGYPKEFFFAVTNKGIGGLLKKWGEGASLIRGTWHAREPGEKMDEDERSEEEKDEDEKDFSKGHLDAKENEQVDLPSEVVPSEGGPESNDPDSLASAMSSLSLVPPSIRFGRGGSRQGFLSSQRGRGLPKENKADSRCLDRRAEDVDIQKTTVTKRSRDGRKNLADIPTLPSNANVDGKQDNVDRTT</sequence>
<evidence type="ECO:0000313" key="4">
    <source>
        <dbReference type="Proteomes" id="UP000053477"/>
    </source>
</evidence>
<accession>A0A0H2RGH9</accession>
<dbReference type="OrthoDB" id="18440at2759"/>
<evidence type="ECO:0000256" key="1">
    <source>
        <dbReference type="SAM" id="MobiDB-lite"/>
    </source>
</evidence>
<dbReference type="PROSITE" id="PS00028">
    <property type="entry name" value="ZINC_FINGER_C2H2_1"/>
    <property type="match status" value="2"/>
</dbReference>
<dbReference type="InterPro" id="IPR013087">
    <property type="entry name" value="Znf_C2H2_type"/>
</dbReference>
<dbReference type="SMART" id="SM00355">
    <property type="entry name" value="ZnF_C2H2"/>
    <property type="match status" value="2"/>
</dbReference>
<feature type="compositionally biased region" description="Basic and acidic residues" evidence="1">
    <location>
        <begin position="272"/>
        <end position="292"/>
    </location>
</feature>
<feature type="region of interest" description="Disordered" evidence="1">
    <location>
        <begin position="1"/>
        <end position="44"/>
    </location>
</feature>
<protein>
    <recommendedName>
        <fullName evidence="2">C2H2-type domain-containing protein</fullName>
    </recommendedName>
</protein>
<name>A0A0H2RGH9_9AGAM</name>
<feature type="domain" description="C2H2-type" evidence="2">
    <location>
        <begin position="82"/>
        <end position="105"/>
    </location>
</feature>
<feature type="compositionally biased region" description="Basic and acidic residues" evidence="1">
    <location>
        <begin position="322"/>
        <end position="331"/>
    </location>
</feature>
<dbReference type="Proteomes" id="UP000053477">
    <property type="component" value="Unassembled WGS sequence"/>
</dbReference>
<evidence type="ECO:0000259" key="2">
    <source>
        <dbReference type="PROSITE" id="PS00028"/>
    </source>
</evidence>
<evidence type="ECO:0000313" key="3">
    <source>
        <dbReference type="EMBL" id="KLO10950.1"/>
    </source>
</evidence>
<organism evidence="3 4">
    <name type="scientific">Schizopora paradoxa</name>
    <dbReference type="NCBI Taxonomy" id="27342"/>
    <lineage>
        <taxon>Eukaryota</taxon>
        <taxon>Fungi</taxon>
        <taxon>Dikarya</taxon>
        <taxon>Basidiomycota</taxon>
        <taxon>Agaricomycotina</taxon>
        <taxon>Agaricomycetes</taxon>
        <taxon>Hymenochaetales</taxon>
        <taxon>Schizoporaceae</taxon>
        <taxon>Schizopora</taxon>
    </lineage>
</organism>
<feature type="compositionally biased region" description="Low complexity" evidence="1">
    <location>
        <begin position="9"/>
        <end position="18"/>
    </location>
</feature>
<dbReference type="InParanoid" id="A0A0H2RGH9"/>
<feature type="compositionally biased region" description="Acidic residues" evidence="1">
    <location>
        <begin position="187"/>
        <end position="202"/>
    </location>
</feature>
<dbReference type="PANTHER" id="PTHR21354">
    <property type="entry name" value="ZINC FINGER PROTEIN 511"/>
    <property type="match status" value="1"/>
</dbReference>
<dbReference type="EMBL" id="KQ086012">
    <property type="protein sequence ID" value="KLO10950.1"/>
    <property type="molecule type" value="Genomic_DNA"/>
</dbReference>
<dbReference type="STRING" id="27342.A0A0H2RGH9"/>
<feature type="compositionally biased region" description="Polar residues" evidence="1">
    <location>
        <begin position="30"/>
        <end position="44"/>
    </location>
</feature>
<feature type="region of interest" description="Disordered" evidence="1">
    <location>
        <begin position="178"/>
        <end position="331"/>
    </location>
</feature>
<feature type="domain" description="C2H2-type" evidence="2">
    <location>
        <begin position="122"/>
        <end position="145"/>
    </location>
</feature>
<dbReference type="AlphaFoldDB" id="A0A0H2RGH9"/>
<reference evidence="3 4" key="1">
    <citation type="submission" date="2015-04" db="EMBL/GenBank/DDBJ databases">
        <title>Complete genome sequence of Schizopora paradoxa KUC8140, a cosmopolitan wood degrader in East Asia.</title>
        <authorList>
            <consortium name="DOE Joint Genome Institute"/>
            <person name="Min B."/>
            <person name="Park H."/>
            <person name="Jang Y."/>
            <person name="Kim J.-J."/>
            <person name="Kim K.H."/>
            <person name="Pangilinan J."/>
            <person name="Lipzen A."/>
            <person name="Riley R."/>
            <person name="Grigoriev I.V."/>
            <person name="Spatafora J.W."/>
            <person name="Choi I.-G."/>
        </authorList>
    </citation>
    <scope>NUCLEOTIDE SEQUENCE [LARGE SCALE GENOMIC DNA]</scope>
    <source>
        <strain evidence="3 4">KUC8140</strain>
    </source>
</reference>
<keyword evidence="4" id="KW-1185">Reference proteome</keyword>
<dbReference type="InterPro" id="IPR039258">
    <property type="entry name" value="ZNF511"/>
</dbReference>
<proteinExistence type="predicted"/>